<dbReference type="OrthoDB" id="9812134at2"/>
<dbReference type="EMBL" id="AYYX01000036">
    <property type="protein sequence ID" value="KRM87688.1"/>
    <property type="molecule type" value="Genomic_DNA"/>
</dbReference>
<dbReference type="eggNOG" id="COG1309">
    <property type="taxonomic scope" value="Bacteria"/>
</dbReference>
<keyword evidence="5" id="KW-1185">Reference proteome</keyword>
<dbReference type="PATRIC" id="fig|1133569.4.peg.1399"/>
<dbReference type="AlphaFoldDB" id="A0A0R2C7Q7"/>
<proteinExistence type="predicted"/>
<keyword evidence="1 2" id="KW-0238">DNA-binding</keyword>
<dbReference type="Gene3D" id="1.10.357.10">
    <property type="entry name" value="Tetracycline Repressor, domain 2"/>
    <property type="match status" value="1"/>
</dbReference>
<evidence type="ECO:0000256" key="1">
    <source>
        <dbReference type="ARBA" id="ARBA00023125"/>
    </source>
</evidence>
<comment type="caution">
    <text evidence="4">The sequence shown here is derived from an EMBL/GenBank/DDBJ whole genome shotgun (WGS) entry which is preliminary data.</text>
</comment>
<dbReference type="PROSITE" id="PS50977">
    <property type="entry name" value="HTH_TETR_2"/>
    <property type="match status" value="1"/>
</dbReference>
<dbReference type="Gene3D" id="1.10.10.60">
    <property type="entry name" value="Homeodomain-like"/>
    <property type="match status" value="1"/>
</dbReference>
<dbReference type="SUPFAM" id="SSF46689">
    <property type="entry name" value="Homeodomain-like"/>
    <property type="match status" value="1"/>
</dbReference>
<evidence type="ECO:0000313" key="4">
    <source>
        <dbReference type="EMBL" id="KRM87688.1"/>
    </source>
</evidence>
<accession>A0A0R2C7Q7</accession>
<feature type="domain" description="HTH tetR-type" evidence="3">
    <location>
        <begin position="2"/>
        <end position="61"/>
    </location>
</feature>
<protein>
    <recommendedName>
        <fullName evidence="3">HTH tetR-type domain-containing protein</fullName>
    </recommendedName>
</protein>
<dbReference type="InterPro" id="IPR009057">
    <property type="entry name" value="Homeodomain-like_sf"/>
</dbReference>
<dbReference type="STRING" id="1133569.FD21_GL001267"/>
<evidence type="ECO:0000313" key="5">
    <source>
        <dbReference type="Proteomes" id="UP000051576"/>
    </source>
</evidence>
<feature type="DNA-binding region" description="H-T-H motif" evidence="2">
    <location>
        <begin position="24"/>
        <end position="43"/>
    </location>
</feature>
<gene>
    <name evidence="4" type="ORF">FD21_GL001267</name>
</gene>
<evidence type="ECO:0000256" key="2">
    <source>
        <dbReference type="PROSITE-ProRule" id="PRU00335"/>
    </source>
</evidence>
<name>A0A0R2C7Q7_9LACO</name>
<dbReference type="Proteomes" id="UP000051576">
    <property type="component" value="Unassembled WGS sequence"/>
</dbReference>
<dbReference type="InterPro" id="IPR001647">
    <property type="entry name" value="HTH_TetR"/>
</dbReference>
<dbReference type="RefSeq" id="WP_010581295.1">
    <property type="nucleotide sequence ID" value="NZ_AHYZ01000177.1"/>
</dbReference>
<evidence type="ECO:0000259" key="3">
    <source>
        <dbReference type="PROSITE" id="PS50977"/>
    </source>
</evidence>
<organism evidence="4 5">
    <name type="scientific">Liquorilactobacillus vini DSM 20605</name>
    <dbReference type="NCBI Taxonomy" id="1133569"/>
    <lineage>
        <taxon>Bacteria</taxon>
        <taxon>Bacillati</taxon>
        <taxon>Bacillota</taxon>
        <taxon>Bacilli</taxon>
        <taxon>Lactobacillales</taxon>
        <taxon>Lactobacillaceae</taxon>
        <taxon>Liquorilactobacillus</taxon>
    </lineage>
</organism>
<reference evidence="4 5" key="1">
    <citation type="journal article" date="2015" name="Genome Announc.">
        <title>Expanding the biotechnology potential of lactobacilli through comparative genomics of 213 strains and associated genera.</title>
        <authorList>
            <person name="Sun Z."/>
            <person name="Harris H.M."/>
            <person name="McCann A."/>
            <person name="Guo C."/>
            <person name="Argimon S."/>
            <person name="Zhang W."/>
            <person name="Yang X."/>
            <person name="Jeffery I.B."/>
            <person name="Cooney J.C."/>
            <person name="Kagawa T.F."/>
            <person name="Liu W."/>
            <person name="Song Y."/>
            <person name="Salvetti E."/>
            <person name="Wrobel A."/>
            <person name="Rasinkangas P."/>
            <person name="Parkhill J."/>
            <person name="Rea M.C."/>
            <person name="O'Sullivan O."/>
            <person name="Ritari J."/>
            <person name="Douillard F.P."/>
            <person name="Paul Ross R."/>
            <person name="Yang R."/>
            <person name="Briner A.E."/>
            <person name="Felis G.E."/>
            <person name="de Vos W.M."/>
            <person name="Barrangou R."/>
            <person name="Klaenhammer T.R."/>
            <person name="Caufield P.W."/>
            <person name="Cui Y."/>
            <person name="Zhang H."/>
            <person name="O'Toole P.W."/>
        </authorList>
    </citation>
    <scope>NUCLEOTIDE SEQUENCE [LARGE SCALE GENOMIC DNA]</scope>
    <source>
        <strain evidence="4 5">DSM 20605</strain>
    </source>
</reference>
<dbReference type="Pfam" id="PF00440">
    <property type="entry name" value="TetR_N"/>
    <property type="match status" value="1"/>
</dbReference>
<dbReference type="GO" id="GO:0003677">
    <property type="term" value="F:DNA binding"/>
    <property type="evidence" value="ECO:0007669"/>
    <property type="project" value="UniProtKB-UniRule"/>
</dbReference>
<sequence length="192" mass="22905">MKLTDQQMYAAIMELIKQKGPKFTTEDLARKLHTSKRTIYQRFASKEQLISQMIDFLFTDLTRRAESLKNDPSLSAYEKIEKYVRDFPSTYQIGYILRYSRELERLYPKQWQQFNQRVNEISTTFYRILLNDAHTREMSATEKKLLALMLRKTTQILLNGDFLREQELDFWAAISAMHEIIFHGIFKAKTDK</sequence>